<name>A0A0R0CA10_9GAMM</name>
<evidence type="ECO:0000313" key="3">
    <source>
        <dbReference type="Proteomes" id="UP000050864"/>
    </source>
</evidence>
<feature type="transmembrane region" description="Helical" evidence="1">
    <location>
        <begin position="40"/>
        <end position="62"/>
    </location>
</feature>
<feature type="transmembrane region" description="Helical" evidence="1">
    <location>
        <begin position="121"/>
        <end position="140"/>
    </location>
</feature>
<evidence type="ECO:0008006" key="4">
    <source>
        <dbReference type="Google" id="ProtNLM"/>
    </source>
</evidence>
<dbReference type="STRING" id="405444.ABB26_15625"/>
<comment type="caution">
    <text evidence="2">The sequence shown here is derived from an EMBL/GenBank/DDBJ whole genome shotgun (WGS) entry which is preliminary data.</text>
</comment>
<gene>
    <name evidence="2" type="ORF">ABB26_15625</name>
</gene>
<reference evidence="2 3" key="1">
    <citation type="submission" date="2015-05" db="EMBL/GenBank/DDBJ databases">
        <title>Genome sequencing and analysis of members of genus Stenotrophomonas.</title>
        <authorList>
            <person name="Patil P.P."/>
            <person name="Midha S."/>
            <person name="Patil P.B."/>
        </authorList>
    </citation>
    <scope>NUCLEOTIDE SEQUENCE [LARGE SCALE GENOMIC DNA]</scope>
    <source>
        <strain evidence="2 3">DSM 18929</strain>
    </source>
</reference>
<sequence>MFIVSAIIGLAAIALMGVGLMPDVRHALKTRLDTPRGEVVCILATVIFFIAVATCATVWWVLAAHDAELQRPVMTGNLMALLLGTAVAMALSGPIALRWIAFRLLSRPVSSLPFFRTTSSAMRLLIVLSLAFLLVAPNLHEALQPWIAQPSLQWLEGLLTVVHWSLGSVLILAFLSGVSQLLQRAFGSRQHPRSLH</sequence>
<accession>A0A0R0CA10</accession>
<organism evidence="2 3">
    <name type="scientific">Stenotrophomonas humi</name>
    <dbReference type="NCBI Taxonomy" id="405444"/>
    <lineage>
        <taxon>Bacteria</taxon>
        <taxon>Pseudomonadati</taxon>
        <taxon>Pseudomonadota</taxon>
        <taxon>Gammaproteobacteria</taxon>
        <taxon>Lysobacterales</taxon>
        <taxon>Lysobacteraceae</taxon>
        <taxon>Stenotrophomonas</taxon>
    </lineage>
</organism>
<keyword evidence="1" id="KW-0472">Membrane</keyword>
<feature type="transmembrane region" description="Helical" evidence="1">
    <location>
        <begin position="160"/>
        <end position="182"/>
    </location>
</feature>
<keyword evidence="3" id="KW-1185">Reference proteome</keyword>
<evidence type="ECO:0000256" key="1">
    <source>
        <dbReference type="SAM" id="Phobius"/>
    </source>
</evidence>
<dbReference type="Proteomes" id="UP000050864">
    <property type="component" value="Unassembled WGS sequence"/>
</dbReference>
<dbReference type="PATRIC" id="fig|405444.3.peg.2236"/>
<evidence type="ECO:0000313" key="2">
    <source>
        <dbReference type="EMBL" id="KRG62705.1"/>
    </source>
</evidence>
<keyword evidence="1" id="KW-0812">Transmembrane</keyword>
<dbReference type="EMBL" id="LDJI01000029">
    <property type="protein sequence ID" value="KRG62705.1"/>
    <property type="molecule type" value="Genomic_DNA"/>
</dbReference>
<protein>
    <recommendedName>
        <fullName evidence="4">Transmembrane protein</fullName>
    </recommendedName>
</protein>
<feature type="transmembrane region" description="Helical" evidence="1">
    <location>
        <begin position="78"/>
        <end position="100"/>
    </location>
</feature>
<proteinExistence type="predicted"/>
<keyword evidence="1" id="KW-1133">Transmembrane helix</keyword>
<feature type="transmembrane region" description="Helical" evidence="1">
    <location>
        <begin position="6"/>
        <end position="28"/>
    </location>
</feature>
<dbReference type="AlphaFoldDB" id="A0A0R0CA10"/>